<evidence type="ECO:0008006" key="4">
    <source>
        <dbReference type="Google" id="ProtNLM"/>
    </source>
</evidence>
<gene>
    <name evidence="2" type="ORF">TRIVIDRAFT_222237</name>
</gene>
<name>G9MSH5_HYPVG</name>
<accession>G9MSH5</accession>
<dbReference type="HOGENOM" id="CLU_015771_4_1_1"/>
<dbReference type="EMBL" id="ABDF02000006">
    <property type="protein sequence ID" value="EHK22979.1"/>
    <property type="molecule type" value="Genomic_DNA"/>
</dbReference>
<dbReference type="InParanoid" id="G9MSH5"/>
<evidence type="ECO:0000256" key="1">
    <source>
        <dbReference type="SAM" id="MobiDB-lite"/>
    </source>
</evidence>
<feature type="region of interest" description="Disordered" evidence="1">
    <location>
        <begin position="1"/>
        <end position="26"/>
    </location>
</feature>
<dbReference type="Proteomes" id="UP000007115">
    <property type="component" value="Unassembled WGS sequence"/>
</dbReference>
<comment type="caution">
    <text evidence="2">The sequence shown here is derived from an EMBL/GenBank/DDBJ whole genome shotgun (WGS) entry which is preliminary data.</text>
</comment>
<dbReference type="VEuPathDB" id="FungiDB:TRIVIDRAFT_222237"/>
<dbReference type="PANTHER" id="PTHR37540">
    <property type="entry name" value="TRANSCRIPTION FACTOR (ACR-2), PUTATIVE-RELATED-RELATED"/>
    <property type="match status" value="1"/>
</dbReference>
<dbReference type="AlphaFoldDB" id="G9MSH5"/>
<evidence type="ECO:0000313" key="2">
    <source>
        <dbReference type="EMBL" id="EHK22979.1"/>
    </source>
</evidence>
<dbReference type="eggNOG" id="ENOG502SP01">
    <property type="taxonomic scope" value="Eukaryota"/>
</dbReference>
<keyword evidence="3" id="KW-1185">Reference proteome</keyword>
<organism evidence="2 3">
    <name type="scientific">Hypocrea virens (strain Gv29-8 / FGSC 10586)</name>
    <name type="common">Gliocladium virens</name>
    <name type="synonym">Trichoderma virens</name>
    <dbReference type="NCBI Taxonomy" id="413071"/>
    <lineage>
        <taxon>Eukaryota</taxon>
        <taxon>Fungi</taxon>
        <taxon>Dikarya</taxon>
        <taxon>Ascomycota</taxon>
        <taxon>Pezizomycotina</taxon>
        <taxon>Sordariomycetes</taxon>
        <taxon>Hypocreomycetidae</taxon>
        <taxon>Hypocreales</taxon>
        <taxon>Hypocreaceae</taxon>
        <taxon>Trichoderma</taxon>
    </lineage>
</organism>
<feature type="region of interest" description="Disordered" evidence="1">
    <location>
        <begin position="42"/>
        <end position="72"/>
    </location>
</feature>
<protein>
    <recommendedName>
        <fullName evidence="4">Transcription factor domain-containing protein</fullName>
    </recommendedName>
</protein>
<dbReference type="RefSeq" id="XP_013957179.1">
    <property type="nucleotide sequence ID" value="XM_014101704.1"/>
</dbReference>
<dbReference type="PANTHER" id="PTHR37540:SF5">
    <property type="entry name" value="TRANSCRIPTION FACTOR DOMAIN-CONTAINING PROTEIN"/>
    <property type="match status" value="1"/>
</dbReference>
<reference evidence="2 3" key="1">
    <citation type="journal article" date="2011" name="Genome Biol.">
        <title>Comparative genome sequence analysis underscores mycoparasitism as the ancestral life style of Trichoderma.</title>
        <authorList>
            <person name="Kubicek C.P."/>
            <person name="Herrera-Estrella A."/>
            <person name="Seidl-Seiboth V."/>
            <person name="Martinez D.A."/>
            <person name="Druzhinina I.S."/>
            <person name="Thon M."/>
            <person name="Zeilinger S."/>
            <person name="Casas-Flores S."/>
            <person name="Horwitz B.A."/>
            <person name="Mukherjee P.K."/>
            <person name="Mukherjee M."/>
            <person name="Kredics L."/>
            <person name="Alcaraz L.D."/>
            <person name="Aerts A."/>
            <person name="Antal Z."/>
            <person name="Atanasova L."/>
            <person name="Cervantes-Badillo M.G."/>
            <person name="Challacombe J."/>
            <person name="Chertkov O."/>
            <person name="McCluskey K."/>
            <person name="Coulpier F."/>
            <person name="Deshpande N."/>
            <person name="von Doehren H."/>
            <person name="Ebbole D.J."/>
            <person name="Esquivel-Naranjo E.U."/>
            <person name="Fekete E."/>
            <person name="Flipphi M."/>
            <person name="Glaser F."/>
            <person name="Gomez-Rodriguez E.Y."/>
            <person name="Gruber S."/>
            <person name="Han C."/>
            <person name="Henrissat B."/>
            <person name="Hermosa R."/>
            <person name="Hernandez-Onate M."/>
            <person name="Karaffa L."/>
            <person name="Kosti I."/>
            <person name="Le Crom S."/>
            <person name="Lindquist E."/>
            <person name="Lucas S."/>
            <person name="Luebeck M."/>
            <person name="Luebeck P.S."/>
            <person name="Margeot A."/>
            <person name="Metz B."/>
            <person name="Misra M."/>
            <person name="Nevalainen H."/>
            <person name="Omann M."/>
            <person name="Packer N."/>
            <person name="Perrone G."/>
            <person name="Uresti-Rivera E.E."/>
            <person name="Salamov A."/>
            <person name="Schmoll M."/>
            <person name="Seiboth B."/>
            <person name="Shapiro H."/>
            <person name="Sukno S."/>
            <person name="Tamayo-Ramos J.A."/>
            <person name="Tisch D."/>
            <person name="Wiest A."/>
            <person name="Wilkinson H.H."/>
            <person name="Zhang M."/>
            <person name="Coutinho P.M."/>
            <person name="Kenerley C.M."/>
            <person name="Monte E."/>
            <person name="Baker S.E."/>
            <person name="Grigoriev I.V."/>
        </authorList>
    </citation>
    <scope>NUCLEOTIDE SEQUENCE [LARGE SCALE GENOMIC DNA]</scope>
    <source>
        <strain evidence="3">Gv29-8 / FGSC 10586</strain>
    </source>
</reference>
<sequence>MDGNAKFTFINGPNVKSISSKDDRSSVRSWFLRRTFEDRRKAALNAKTGRKRNLLPSSSKKQRRSPKKGILDEEDSKSINELISKHAIIASEDSAAQVLEKTSDVSTDGIESPKSQLLFWGNQRSDPFAPKYIPDMDNNYDRLIDHCMRVLWPGFRRVDSYAVQFYQTWVPRSLQSPHLLNSILFCASNHTLTLTNRGLCPREEQLRYRGRALESLRTMITNDNCDIEALIMSSLFLSLNDGVYIRGPIAGISGPFTPPLQSLQWLDNYASREVHPLHWAAVESLVCQIGGIRSLKSFGLPWLLSFAGLLKSSKDFSRPCYPLLAPDGQPFEYNQCIALVKIETPFTATRPSGFQYFSELGLPLPMWEVFIDLSNLSNTIRAYHCGLGPRFEVDRIADCRNLIQHRLLSLPRNRHECWAEIPTKEINDATLYLFLACCSTALLYSTHVTFPIPCPTVQRLEALTDLQKWIQLAGYYWDGSNTQALRMMLWCTVIGGIAAKGNSPRFWAAAEVSRLSALLDLNSWVEVRDVMKMFCWMEQACDVEGQELWKEAEFCSTVAL</sequence>
<dbReference type="OMA" id="RDQLYYK"/>
<evidence type="ECO:0000313" key="3">
    <source>
        <dbReference type="Proteomes" id="UP000007115"/>
    </source>
</evidence>
<proteinExistence type="predicted"/>
<dbReference type="OrthoDB" id="3469466at2759"/>
<dbReference type="GeneID" id="25791636"/>
<dbReference type="STRING" id="413071.G9MSH5"/>